<reference evidence="12" key="1">
    <citation type="journal article" date="2019" name="Int. J. Syst. Evol. Microbiol.">
        <title>The Global Catalogue of Microorganisms (GCM) 10K type strain sequencing project: providing services to taxonomists for standard genome sequencing and annotation.</title>
        <authorList>
            <consortium name="The Broad Institute Genomics Platform"/>
            <consortium name="The Broad Institute Genome Sequencing Center for Infectious Disease"/>
            <person name="Wu L."/>
            <person name="Ma J."/>
        </authorList>
    </citation>
    <scope>NUCLEOTIDE SEQUENCE [LARGE SCALE GENOMIC DNA]</scope>
    <source>
        <strain evidence="12">CCM 8937</strain>
    </source>
</reference>
<feature type="transmembrane region" description="Helical" evidence="9">
    <location>
        <begin position="313"/>
        <end position="334"/>
    </location>
</feature>
<sequence length="429" mass="47803">MARLVKILTRMKGYSFFQIIQRTLVILFPFALLGAFAQVISTSFLSVGGFFGSIFEINAWLPHYQALRVLFDDLSQLTLGMLTIAGAFEAAKYTAKHYQKDDQMAGLTAAICYGLIFFHRMKGNTVTIEMRYYDYHWLLVGILVGYLVGRIFKRHGMDAQEPQPQNDLILSRAFGALKPIFVAVFWALVLHAVFGLVRYYRIDSYVLNTIQNFTNQPSSFMFTMTSALLTTVLAWFGFAGPLAFSTKVVETEVWDNLSYALSHGSSWKIPHPYSASSLYHSFGTFGGTGVLLALVIAMIVASHSRNSRIVSQWSLFPAIFNTNFPVMIGIPVLLNPLYLIPFTLMPLFNMAVASLFIWLKVMPPVAYPVPSGTPGPLVPFIGTNGNIMALVVAAFILILDVLLYLPFIRLTENVDQVTDQEGALAHEAN</sequence>
<keyword evidence="7 8" id="KW-0472">Membrane</keyword>
<dbReference type="InterPro" id="IPR051088">
    <property type="entry name" value="PTS_Sugar-EIIC/EIIB"/>
</dbReference>
<keyword evidence="3 8" id="KW-1003">Cell membrane</keyword>
<evidence type="ECO:0000256" key="9">
    <source>
        <dbReference type="SAM" id="Phobius"/>
    </source>
</evidence>
<dbReference type="EMBL" id="JBHTOH010000036">
    <property type="protein sequence ID" value="MFD1411159.1"/>
    <property type="molecule type" value="Genomic_DNA"/>
</dbReference>
<evidence type="ECO:0000256" key="6">
    <source>
        <dbReference type="ARBA" id="ARBA00022989"/>
    </source>
</evidence>
<dbReference type="RefSeq" id="WP_164509215.1">
    <property type="nucleotide sequence ID" value="NZ_JBHTOH010000036.1"/>
</dbReference>
<dbReference type="PANTHER" id="PTHR33989:SF4">
    <property type="entry name" value="PTS SYSTEM N,N'-DIACETYLCHITOBIOSE-SPECIFIC EIIC COMPONENT"/>
    <property type="match status" value="1"/>
</dbReference>
<dbReference type="PANTHER" id="PTHR33989">
    <property type="match status" value="1"/>
</dbReference>
<comment type="caution">
    <text evidence="11">The sequence shown here is derived from an EMBL/GenBank/DDBJ whole genome shotgun (WGS) entry which is preliminary data.</text>
</comment>
<evidence type="ECO:0000313" key="12">
    <source>
        <dbReference type="Proteomes" id="UP001597191"/>
    </source>
</evidence>
<keyword evidence="5 9" id="KW-0812">Transmembrane</keyword>
<proteinExistence type="predicted"/>
<dbReference type="InterPro" id="IPR004501">
    <property type="entry name" value="PTS_EIIC_3"/>
</dbReference>
<evidence type="ECO:0000259" key="10">
    <source>
        <dbReference type="PROSITE" id="PS51105"/>
    </source>
</evidence>
<feature type="transmembrane region" description="Helical" evidence="9">
    <location>
        <begin position="220"/>
        <end position="238"/>
    </location>
</feature>
<evidence type="ECO:0000313" key="11">
    <source>
        <dbReference type="EMBL" id="MFD1411159.1"/>
    </source>
</evidence>
<keyword evidence="4 8" id="KW-0762">Sugar transport</keyword>
<feature type="transmembrane region" description="Helical" evidence="9">
    <location>
        <begin position="346"/>
        <end position="367"/>
    </location>
</feature>
<evidence type="ECO:0000256" key="7">
    <source>
        <dbReference type="ARBA" id="ARBA00023136"/>
    </source>
</evidence>
<feature type="transmembrane region" description="Helical" evidence="9">
    <location>
        <begin position="387"/>
        <end position="407"/>
    </location>
</feature>
<keyword evidence="6 9" id="KW-1133">Transmembrane helix</keyword>
<evidence type="ECO:0000256" key="3">
    <source>
        <dbReference type="ARBA" id="ARBA00022475"/>
    </source>
</evidence>
<dbReference type="Pfam" id="PF02378">
    <property type="entry name" value="PTS_EIIC"/>
    <property type="match status" value="1"/>
</dbReference>
<dbReference type="Proteomes" id="UP001597191">
    <property type="component" value="Unassembled WGS sequence"/>
</dbReference>
<evidence type="ECO:0000256" key="4">
    <source>
        <dbReference type="ARBA" id="ARBA00022597"/>
    </source>
</evidence>
<keyword evidence="2 8" id="KW-0813">Transport</keyword>
<dbReference type="InterPro" id="IPR004796">
    <property type="entry name" value="PTS_IIC_cello"/>
</dbReference>
<feature type="transmembrane region" description="Helical" evidence="9">
    <location>
        <begin position="278"/>
        <end position="301"/>
    </location>
</feature>
<evidence type="ECO:0000256" key="2">
    <source>
        <dbReference type="ARBA" id="ARBA00022448"/>
    </source>
</evidence>
<feature type="domain" description="PTS EIIC type-3" evidence="10">
    <location>
        <begin position="1"/>
        <end position="407"/>
    </location>
</feature>
<name>A0ABW4BLP9_9LACO</name>
<comment type="function">
    <text evidence="8">The phosphoenolpyruvate-dependent sugar phosphotransferase system (PTS), a major carbohydrate active -transport system, catalyzes the phosphorylation of incoming sugar substrates concomitant with their translocation across the cell membrane.</text>
</comment>
<organism evidence="11 12">
    <name type="scientific">Lapidilactobacillus gannanensis</name>
    <dbReference type="NCBI Taxonomy" id="2486002"/>
    <lineage>
        <taxon>Bacteria</taxon>
        <taxon>Bacillati</taxon>
        <taxon>Bacillota</taxon>
        <taxon>Bacilli</taxon>
        <taxon>Lactobacillales</taxon>
        <taxon>Lactobacillaceae</taxon>
        <taxon>Lapidilactobacillus</taxon>
    </lineage>
</organism>
<dbReference type="InterPro" id="IPR003352">
    <property type="entry name" value="PTS_EIIC"/>
</dbReference>
<evidence type="ECO:0000256" key="1">
    <source>
        <dbReference type="ARBA" id="ARBA00004651"/>
    </source>
</evidence>
<evidence type="ECO:0000256" key="8">
    <source>
        <dbReference type="PIRNR" id="PIRNR006351"/>
    </source>
</evidence>
<comment type="subcellular location">
    <subcellularLocation>
        <location evidence="1">Cell membrane</location>
        <topology evidence="1">Multi-pass membrane protein</topology>
    </subcellularLocation>
</comment>
<feature type="transmembrane region" description="Helical" evidence="9">
    <location>
        <begin position="103"/>
        <end position="121"/>
    </location>
</feature>
<dbReference type="PIRSF" id="PIRSF006351">
    <property type="entry name" value="PTS_EIIC-Cellobiose"/>
    <property type="match status" value="1"/>
</dbReference>
<feature type="transmembrane region" description="Helical" evidence="9">
    <location>
        <begin position="180"/>
        <end position="200"/>
    </location>
</feature>
<feature type="transmembrane region" description="Helical" evidence="9">
    <location>
        <begin position="133"/>
        <end position="152"/>
    </location>
</feature>
<keyword evidence="12" id="KW-1185">Reference proteome</keyword>
<gene>
    <name evidence="11" type="ORF">ACFQ4R_06035</name>
</gene>
<dbReference type="PROSITE" id="PS51105">
    <property type="entry name" value="PTS_EIIC_TYPE_3"/>
    <property type="match status" value="1"/>
</dbReference>
<accession>A0ABW4BLP9</accession>
<evidence type="ECO:0000256" key="5">
    <source>
        <dbReference type="ARBA" id="ARBA00022692"/>
    </source>
</evidence>
<protein>
    <recommendedName>
        <fullName evidence="8">Permease IIC component</fullName>
    </recommendedName>
</protein>